<feature type="compositionally biased region" description="Low complexity" evidence="1">
    <location>
        <begin position="133"/>
        <end position="143"/>
    </location>
</feature>
<feature type="compositionally biased region" description="Polar residues" evidence="1">
    <location>
        <begin position="101"/>
        <end position="119"/>
    </location>
</feature>
<evidence type="ECO:0000256" key="1">
    <source>
        <dbReference type="SAM" id="MobiDB-lite"/>
    </source>
</evidence>
<feature type="region of interest" description="Disordered" evidence="1">
    <location>
        <begin position="1"/>
        <end position="25"/>
    </location>
</feature>
<dbReference type="RefSeq" id="XP_009843418.1">
    <property type="nucleotide sequence ID" value="XM_009845116.1"/>
</dbReference>
<feature type="region of interest" description="Disordered" evidence="1">
    <location>
        <begin position="101"/>
        <end position="143"/>
    </location>
</feature>
<dbReference type="EMBL" id="KI913202">
    <property type="protein sequence ID" value="ETV67049.1"/>
    <property type="molecule type" value="Genomic_DNA"/>
</dbReference>
<evidence type="ECO:0000313" key="2">
    <source>
        <dbReference type="EMBL" id="ETV67049.1"/>
    </source>
</evidence>
<protein>
    <submittedName>
        <fullName evidence="2">Uncharacterized protein</fullName>
    </submittedName>
</protein>
<proteinExistence type="predicted"/>
<dbReference type="AlphaFoldDB" id="W4FJQ9"/>
<dbReference type="GeneID" id="20818614"/>
<feature type="compositionally biased region" description="Polar residues" evidence="1">
    <location>
        <begin position="1"/>
        <end position="14"/>
    </location>
</feature>
<dbReference type="VEuPathDB" id="FungiDB:H257_16618"/>
<organism evidence="2">
    <name type="scientific">Aphanomyces astaci</name>
    <name type="common">Crayfish plague agent</name>
    <dbReference type="NCBI Taxonomy" id="112090"/>
    <lineage>
        <taxon>Eukaryota</taxon>
        <taxon>Sar</taxon>
        <taxon>Stramenopiles</taxon>
        <taxon>Oomycota</taxon>
        <taxon>Saprolegniomycetes</taxon>
        <taxon>Saprolegniales</taxon>
        <taxon>Verrucalvaceae</taxon>
        <taxon>Aphanomyces</taxon>
    </lineage>
</organism>
<name>W4FJQ9_APHAT</name>
<reference evidence="2" key="1">
    <citation type="submission" date="2013-12" db="EMBL/GenBank/DDBJ databases">
        <title>The Genome Sequence of Aphanomyces astaci APO3.</title>
        <authorList>
            <consortium name="The Broad Institute Genomics Platform"/>
            <person name="Russ C."/>
            <person name="Tyler B."/>
            <person name="van West P."/>
            <person name="Dieguez-Uribeondo J."/>
            <person name="Young S.K."/>
            <person name="Zeng Q."/>
            <person name="Gargeya S."/>
            <person name="Fitzgerald M."/>
            <person name="Abouelleil A."/>
            <person name="Alvarado L."/>
            <person name="Chapman S.B."/>
            <person name="Gainer-Dewar J."/>
            <person name="Goldberg J."/>
            <person name="Griggs A."/>
            <person name="Gujja S."/>
            <person name="Hansen M."/>
            <person name="Howarth C."/>
            <person name="Imamovic A."/>
            <person name="Ireland A."/>
            <person name="Larimer J."/>
            <person name="McCowan C."/>
            <person name="Murphy C."/>
            <person name="Pearson M."/>
            <person name="Poon T.W."/>
            <person name="Priest M."/>
            <person name="Roberts A."/>
            <person name="Saif S."/>
            <person name="Shea T."/>
            <person name="Sykes S."/>
            <person name="Wortman J."/>
            <person name="Nusbaum C."/>
            <person name="Birren B."/>
        </authorList>
    </citation>
    <scope>NUCLEOTIDE SEQUENCE [LARGE SCALE GENOMIC DNA]</scope>
    <source>
        <strain evidence="2">APO3</strain>
    </source>
</reference>
<gene>
    <name evidence="2" type="ORF">H257_16618</name>
</gene>
<accession>W4FJQ9</accession>
<sequence>MQNVSAAPSISTTMGLRPSSHALSCPSSNDLDEVVVVGGPATTDFGTRSGVYVNGTTTCPLILAWHFNSPVTVTVQYDPNGKPSCGGGHGPWGSSRLQWNALSTQNLPPSAPSTSTDVSPSLHPVKSPDSNPGVLDGVVVGGP</sequence>